<dbReference type="InterPro" id="IPR036388">
    <property type="entry name" value="WH-like_DNA-bd_sf"/>
</dbReference>
<dbReference type="InterPro" id="IPR020357">
    <property type="entry name" value="Tscrpt_reg_CaiF/GrlA"/>
</dbReference>
<evidence type="ECO:0008006" key="3">
    <source>
        <dbReference type="Google" id="ProtNLM"/>
    </source>
</evidence>
<proteinExistence type="predicted"/>
<comment type="caution">
    <text evidence="2">The sequence shown here is derived from an EMBL/GenBank/DDBJ whole genome shotgun (WGS) entry which is preliminary data.</text>
</comment>
<name>A0A5U6HL72_SALPO</name>
<evidence type="ECO:0000313" key="2">
    <source>
        <dbReference type="EMBL" id="EBQ9428669.1"/>
    </source>
</evidence>
<dbReference type="EMBL" id="AAGQQJ010000067">
    <property type="protein sequence ID" value="EBQ9428669.1"/>
    <property type="molecule type" value="Genomic_DNA"/>
</dbReference>
<reference evidence="2" key="1">
    <citation type="submission" date="2018-05" db="EMBL/GenBank/DDBJ databases">
        <authorList>
            <person name="Ashton P.M."/>
            <person name="Dallman T."/>
            <person name="Nair S."/>
            <person name="De Pinna E."/>
            <person name="Peters T."/>
            <person name="Grant K."/>
        </authorList>
    </citation>
    <scope>NUCLEOTIDE SEQUENCE</scope>
    <source>
        <strain evidence="2">381328</strain>
    </source>
</reference>
<sequence>MKETSLPARHHRHPGPYTLPSGMSVPDGEDTPLYLLVARWAVIQNRPLTSRDISEAFHIINRRASDIMLYISRLPDPVLTSHLLWLHPDGESRRRAIRVTAVYGRPAPVEPKNTGSGTPPATRKSKPVTDLRNWMVSRRPGETTPASLLASGTGEKH</sequence>
<accession>A0A5U6HL72</accession>
<feature type="region of interest" description="Disordered" evidence="1">
    <location>
        <begin position="105"/>
        <end position="157"/>
    </location>
</feature>
<protein>
    <recommendedName>
        <fullName evidence="3">CaiF/GrlA family transcriptional regulator</fullName>
    </recommendedName>
</protein>
<dbReference type="AlphaFoldDB" id="A0A5U6HL72"/>
<feature type="region of interest" description="Disordered" evidence="1">
    <location>
        <begin position="1"/>
        <end position="24"/>
    </location>
</feature>
<dbReference type="GO" id="GO:0006351">
    <property type="term" value="P:DNA-templated transcription"/>
    <property type="evidence" value="ECO:0007669"/>
    <property type="project" value="InterPro"/>
</dbReference>
<evidence type="ECO:0000256" key="1">
    <source>
        <dbReference type="SAM" id="MobiDB-lite"/>
    </source>
</evidence>
<dbReference type="Gene3D" id="1.10.10.10">
    <property type="entry name" value="Winged helix-like DNA-binding domain superfamily/Winged helix DNA-binding domain"/>
    <property type="match status" value="1"/>
</dbReference>
<organism evidence="2">
    <name type="scientific">Salmonella potsdam</name>
    <dbReference type="NCBI Taxonomy" id="597"/>
    <lineage>
        <taxon>Bacteria</taxon>
        <taxon>Pseudomonadati</taxon>
        <taxon>Pseudomonadota</taxon>
        <taxon>Gammaproteobacteria</taxon>
        <taxon>Enterobacterales</taxon>
        <taxon>Enterobacteriaceae</taxon>
        <taxon>Salmonella</taxon>
    </lineage>
</organism>
<dbReference type="Pfam" id="PF07180">
    <property type="entry name" value="CaiF_GrlA"/>
    <property type="match status" value="1"/>
</dbReference>
<gene>
    <name evidence="2" type="ORF">DMA59_24235</name>
</gene>